<reference evidence="3" key="1">
    <citation type="journal article" date="2011" name="Proc. Natl. Acad. Sci. U.S.A.">
        <title>Obligate biotrophy features unraveled by the genomic analysis of rust fungi.</title>
        <authorList>
            <person name="Duplessis S."/>
            <person name="Cuomo C.A."/>
            <person name="Lin Y.-C."/>
            <person name="Aerts A."/>
            <person name="Tisserant E."/>
            <person name="Veneault-Fourrey C."/>
            <person name="Joly D.L."/>
            <person name="Hacquard S."/>
            <person name="Amselem J."/>
            <person name="Cantarel B.L."/>
            <person name="Chiu R."/>
            <person name="Coutinho P.M."/>
            <person name="Feau N."/>
            <person name="Field M."/>
            <person name="Frey P."/>
            <person name="Gelhaye E."/>
            <person name="Goldberg J."/>
            <person name="Grabherr M.G."/>
            <person name="Kodira C.D."/>
            <person name="Kohler A."/>
            <person name="Kuees U."/>
            <person name="Lindquist E.A."/>
            <person name="Lucas S.M."/>
            <person name="Mago R."/>
            <person name="Mauceli E."/>
            <person name="Morin E."/>
            <person name="Murat C."/>
            <person name="Pangilinan J.L."/>
            <person name="Park R."/>
            <person name="Pearson M."/>
            <person name="Quesneville H."/>
            <person name="Rouhier N."/>
            <person name="Sakthikumar S."/>
            <person name="Salamov A.A."/>
            <person name="Schmutz J."/>
            <person name="Selles B."/>
            <person name="Shapiro H."/>
            <person name="Tanguay P."/>
            <person name="Tuskan G.A."/>
            <person name="Henrissat B."/>
            <person name="Van de Peer Y."/>
            <person name="Rouze P."/>
            <person name="Ellis J.G."/>
            <person name="Dodds P.N."/>
            <person name="Schein J.E."/>
            <person name="Zhong S."/>
            <person name="Hamelin R.C."/>
            <person name="Grigoriev I.V."/>
            <person name="Szabo L.J."/>
            <person name="Martin F."/>
        </authorList>
    </citation>
    <scope>NUCLEOTIDE SEQUENCE [LARGE SCALE GENOMIC DNA]</scope>
    <source>
        <strain evidence="3">98AG31 / pathotype 3-4-7</strain>
    </source>
</reference>
<gene>
    <name evidence="2" type="ORF">MELLADRAFT_77257</name>
</gene>
<dbReference type="GeneID" id="18932917"/>
<evidence type="ECO:0000313" key="3">
    <source>
        <dbReference type="Proteomes" id="UP000001072"/>
    </source>
</evidence>
<dbReference type="Proteomes" id="UP000001072">
    <property type="component" value="Unassembled WGS sequence"/>
</dbReference>
<dbReference type="PANTHER" id="PTHR45786:SF74">
    <property type="entry name" value="ATP-DEPENDENT DNA HELICASE"/>
    <property type="match status" value="1"/>
</dbReference>
<feature type="region of interest" description="Disordered" evidence="1">
    <location>
        <begin position="1"/>
        <end position="68"/>
    </location>
</feature>
<dbReference type="HOGENOM" id="CLU_071103_0_0_1"/>
<keyword evidence="3" id="KW-1185">Reference proteome</keyword>
<dbReference type="InParanoid" id="F4RFE9"/>
<dbReference type="KEGG" id="mlr:MELLADRAFT_77257"/>
<proteinExistence type="predicted"/>
<protein>
    <submittedName>
        <fullName evidence="2">Uncharacterized protein</fullName>
    </submittedName>
</protein>
<feature type="compositionally biased region" description="Low complexity" evidence="1">
    <location>
        <begin position="32"/>
        <end position="49"/>
    </location>
</feature>
<dbReference type="EMBL" id="GL883099">
    <property type="protein sequence ID" value="EGG08943.1"/>
    <property type="molecule type" value="Genomic_DNA"/>
</dbReference>
<dbReference type="AlphaFoldDB" id="F4RFE9"/>
<evidence type="ECO:0000313" key="2">
    <source>
        <dbReference type="EMBL" id="EGG08943.1"/>
    </source>
</evidence>
<accession>F4RFE9</accession>
<dbReference type="eggNOG" id="KOG0987">
    <property type="taxonomic scope" value="Eukaryota"/>
</dbReference>
<organism evidence="3">
    <name type="scientific">Melampsora larici-populina (strain 98AG31 / pathotype 3-4-7)</name>
    <name type="common">Poplar leaf rust fungus</name>
    <dbReference type="NCBI Taxonomy" id="747676"/>
    <lineage>
        <taxon>Eukaryota</taxon>
        <taxon>Fungi</taxon>
        <taxon>Dikarya</taxon>
        <taxon>Basidiomycota</taxon>
        <taxon>Pucciniomycotina</taxon>
        <taxon>Pucciniomycetes</taxon>
        <taxon>Pucciniales</taxon>
        <taxon>Melampsoraceae</taxon>
        <taxon>Melampsora</taxon>
    </lineage>
</organism>
<dbReference type="STRING" id="747676.F4RFE9"/>
<evidence type="ECO:0000256" key="1">
    <source>
        <dbReference type="SAM" id="MobiDB-lite"/>
    </source>
</evidence>
<sequence>MPARGGGRATGSRGTVPRGGEQVSRGRGRGATRGATPGDTATAGGRPAGQHVAPRRPNSGLAISKEGQATKLSLKRRLGIEIPHRLGPCNDVCTGCGALHWKEERPESAVKSQPYAYKECCQKGQVTLPADYAGREVTPLFLEALLTGDTREDKEFRRDIRRYNNAFSFTSLGAEVDHTVNGPFGVNTFRISGALHHNISGLLPEDGQRAAYSQVYVTGDGATGEITERATRRFEPVSGEEGAPRVVRPVNPLNRNVQICWEYHHYRA</sequence>
<name>F4RFE9_MELLP</name>
<dbReference type="PANTHER" id="PTHR45786">
    <property type="entry name" value="DNA BINDING PROTEIN-LIKE"/>
    <property type="match status" value="1"/>
</dbReference>
<dbReference type="RefSeq" id="XP_007407917.1">
    <property type="nucleotide sequence ID" value="XM_007407855.1"/>
</dbReference>
<dbReference type="OrthoDB" id="3366231at2759"/>
<dbReference type="VEuPathDB" id="FungiDB:MELLADRAFT_77257"/>